<dbReference type="PANTHER" id="PTHR43364:SF4">
    <property type="entry name" value="NAD(P)-LINKED OXIDOREDUCTASE SUPERFAMILY PROTEIN"/>
    <property type="match status" value="1"/>
</dbReference>
<evidence type="ECO:0000313" key="5">
    <source>
        <dbReference type="Proteomes" id="UP001183176"/>
    </source>
</evidence>
<feature type="region of interest" description="Disordered" evidence="2">
    <location>
        <begin position="323"/>
        <end position="343"/>
    </location>
</feature>
<comment type="caution">
    <text evidence="4">The sequence shown here is derived from an EMBL/GenBank/DDBJ whole genome shotgun (WGS) entry which is preliminary data.</text>
</comment>
<protein>
    <submittedName>
        <fullName evidence="4">Aldo/keto reductase</fullName>
    </submittedName>
</protein>
<dbReference type="RefSeq" id="WP_311421472.1">
    <property type="nucleotide sequence ID" value="NZ_JAVREH010000002.1"/>
</dbReference>
<dbReference type="EMBL" id="JAVREH010000002">
    <property type="protein sequence ID" value="MDT0260320.1"/>
    <property type="molecule type" value="Genomic_DNA"/>
</dbReference>
<dbReference type="Gene3D" id="3.20.20.100">
    <property type="entry name" value="NADP-dependent oxidoreductase domain"/>
    <property type="match status" value="1"/>
</dbReference>
<dbReference type="SUPFAM" id="SSF51430">
    <property type="entry name" value="NAD(P)-linked oxidoreductase"/>
    <property type="match status" value="1"/>
</dbReference>
<dbReference type="Pfam" id="PF00248">
    <property type="entry name" value="Aldo_ket_red"/>
    <property type="match status" value="1"/>
</dbReference>
<dbReference type="PANTHER" id="PTHR43364">
    <property type="entry name" value="NADH-SPECIFIC METHYLGLYOXAL REDUCTASE-RELATED"/>
    <property type="match status" value="1"/>
</dbReference>
<feature type="domain" description="NADP-dependent oxidoreductase" evidence="3">
    <location>
        <begin position="16"/>
        <end position="316"/>
    </location>
</feature>
<reference evidence="5" key="1">
    <citation type="submission" date="2023-07" db="EMBL/GenBank/DDBJ databases">
        <title>30 novel species of actinomycetes from the DSMZ collection.</title>
        <authorList>
            <person name="Nouioui I."/>
        </authorList>
    </citation>
    <scope>NUCLEOTIDE SEQUENCE [LARGE SCALE GENOMIC DNA]</scope>
    <source>
        <strain evidence="5">DSM 44399</strain>
    </source>
</reference>
<dbReference type="Proteomes" id="UP001183176">
    <property type="component" value="Unassembled WGS sequence"/>
</dbReference>
<organism evidence="4 5">
    <name type="scientific">Jatrophihabitans lederbergiae</name>
    <dbReference type="NCBI Taxonomy" id="3075547"/>
    <lineage>
        <taxon>Bacteria</taxon>
        <taxon>Bacillati</taxon>
        <taxon>Actinomycetota</taxon>
        <taxon>Actinomycetes</taxon>
        <taxon>Jatrophihabitantales</taxon>
        <taxon>Jatrophihabitantaceae</taxon>
        <taxon>Jatrophihabitans</taxon>
    </lineage>
</organism>
<evidence type="ECO:0000313" key="4">
    <source>
        <dbReference type="EMBL" id="MDT0260320.1"/>
    </source>
</evidence>
<evidence type="ECO:0000256" key="1">
    <source>
        <dbReference type="ARBA" id="ARBA00023002"/>
    </source>
</evidence>
<evidence type="ECO:0000259" key="3">
    <source>
        <dbReference type="Pfam" id="PF00248"/>
    </source>
</evidence>
<dbReference type="InterPro" id="IPR050523">
    <property type="entry name" value="AKR_Detox_Biosynth"/>
</dbReference>
<name>A0ABU2J5Q5_9ACTN</name>
<gene>
    <name evidence="4" type="ORF">RM423_02815</name>
</gene>
<sequence length="343" mass="37359">MQYHTLGRTGVQVSSLVLGAMNFGAIGHTTQDEATAIIDAALDGGINLIDTADFYSRGESEQLVGQAISAIAGRRDDLVLATKASLPMGEERNHKGSSRRWLATELDNSLRRLGVDHVDLYQVHRWDPTTSDEETLSALTDLQRAGKIRYFGTSTFPAYRIVQAQWAARKHQLSRYVTEQPGYSILQRGIETHVLPVTQEYGLGVLVWSPLASGWLSGAIREGREITTSRSTLMPHRFDTTAPVNRAKLEAVEQLANVAAEAGLTMIQLALGFVTAHPAVTSAIIGPRTIDHLHSQLAAADIVLTPDVLDAIDEIVAPGLDFAPEEKIDTPPSLLDPSLRRRS</sequence>
<keyword evidence="1" id="KW-0560">Oxidoreductase</keyword>
<evidence type="ECO:0000256" key="2">
    <source>
        <dbReference type="SAM" id="MobiDB-lite"/>
    </source>
</evidence>
<proteinExistence type="predicted"/>
<dbReference type="InterPro" id="IPR023210">
    <property type="entry name" value="NADP_OxRdtase_dom"/>
</dbReference>
<dbReference type="InterPro" id="IPR036812">
    <property type="entry name" value="NAD(P)_OxRdtase_dom_sf"/>
</dbReference>
<accession>A0ABU2J5Q5</accession>
<keyword evidence="5" id="KW-1185">Reference proteome</keyword>